<proteinExistence type="predicted"/>
<dbReference type="InterPro" id="IPR010496">
    <property type="entry name" value="AL/BT2_dom"/>
</dbReference>
<evidence type="ECO:0000259" key="1">
    <source>
        <dbReference type="Pfam" id="PF06439"/>
    </source>
</evidence>
<keyword evidence="3" id="KW-1185">Reference proteome</keyword>
<dbReference type="EMBL" id="SJPY01000005">
    <property type="protein sequence ID" value="TWU40380.1"/>
    <property type="molecule type" value="Genomic_DNA"/>
</dbReference>
<dbReference type="RefSeq" id="WP_231617652.1">
    <property type="nucleotide sequence ID" value="NZ_SJPY01000005.1"/>
</dbReference>
<accession>A0A5C6DUL7</accession>
<organism evidence="2 3">
    <name type="scientific">Novipirellula aureliae</name>
    <dbReference type="NCBI Taxonomy" id="2527966"/>
    <lineage>
        <taxon>Bacteria</taxon>
        <taxon>Pseudomonadati</taxon>
        <taxon>Planctomycetota</taxon>
        <taxon>Planctomycetia</taxon>
        <taxon>Pirellulales</taxon>
        <taxon>Pirellulaceae</taxon>
        <taxon>Novipirellula</taxon>
    </lineage>
</organism>
<dbReference type="AlphaFoldDB" id="A0A5C6DUL7"/>
<protein>
    <recommendedName>
        <fullName evidence="1">3-keto-alpha-glucoside-1,2-lyase/3-keto-2-hydroxy-glucal hydratase domain-containing protein</fullName>
    </recommendedName>
</protein>
<name>A0A5C6DUL7_9BACT</name>
<feature type="domain" description="3-keto-alpha-glucoside-1,2-lyase/3-keto-2-hydroxy-glucal hydratase" evidence="1">
    <location>
        <begin position="62"/>
        <end position="247"/>
    </location>
</feature>
<reference evidence="2 3" key="1">
    <citation type="submission" date="2019-02" db="EMBL/GenBank/DDBJ databases">
        <title>Deep-cultivation of Planctomycetes and their phenomic and genomic characterization uncovers novel biology.</title>
        <authorList>
            <person name="Wiegand S."/>
            <person name="Jogler M."/>
            <person name="Boedeker C."/>
            <person name="Pinto D."/>
            <person name="Vollmers J."/>
            <person name="Rivas-Marin E."/>
            <person name="Kohn T."/>
            <person name="Peeters S.H."/>
            <person name="Heuer A."/>
            <person name="Rast P."/>
            <person name="Oberbeckmann S."/>
            <person name="Bunk B."/>
            <person name="Jeske O."/>
            <person name="Meyerdierks A."/>
            <person name="Storesund J.E."/>
            <person name="Kallscheuer N."/>
            <person name="Luecker S."/>
            <person name="Lage O.M."/>
            <person name="Pohl T."/>
            <person name="Merkel B.J."/>
            <person name="Hornburger P."/>
            <person name="Mueller R.-W."/>
            <person name="Bruemmer F."/>
            <person name="Labrenz M."/>
            <person name="Spormann A.M."/>
            <person name="Op Den Camp H."/>
            <person name="Overmann J."/>
            <person name="Amann R."/>
            <person name="Jetten M.S.M."/>
            <person name="Mascher T."/>
            <person name="Medema M.H."/>
            <person name="Devos D.P."/>
            <person name="Kaster A.-K."/>
            <person name="Ovreas L."/>
            <person name="Rohde M."/>
            <person name="Galperin M.Y."/>
            <person name="Jogler C."/>
        </authorList>
    </citation>
    <scope>NUCLEOTIDE SEQUENCE [LARGE SCALE GENOMIC DNA]</scope>
    <source>
        <strain evidence="2 3">Q31b</strain>
    </source>
</reference>
<dbReference type="Gene3D" id="2.60.120.560">
    <property type="entry name" value="Exo-inulinase, domain 1"/>
    <property type="match status" value="1"/>
</dbReference>
<gene>
    <name evidence="2" type="ORF">Q31b_37290</name>
</gene>
<sequence length="275" mass="30513">MSNQCESLFLFVRPTLGRVLLIAAMLGTSATAYSGEYLSGIEWQEPPVVEPGKTNSDPPSDAIVLFDGTNLDKWENGENWIIKDGVAITGKGQIKTKQDFGDCQIHIEWSAPTPPTGKGQGRGNNGVLIMDRYEVQILDSYQNDTYFDGQAGAIYKQSPPAVNAMRPPGEWNVYDIFFTAPRFDDDGKLVSPAIVTVMHNGVLIQHHFELAGNTFYQAPPSYTAHGKAPLTLFEHGNAVRFRNIWIRDFKPMKGEQVREPAIREGKKLTPIKTNS</sequence>
<dbReference type="Proteomes" id="UP000315471">
    <property type="component" value="Unassembled WGS sequence"/>
</dbReference>
<dbReference type="Pfam" id="PF06439">
    <property type="entry name" value="3keto-disac_hyd"/>
    <property type="match status" value="1"/>
</dbReference>
<evidence type="ECO:0000313" key="3">
    <source>
        <dbReference type="Proteomes" id="UP000315471"/>
    </source>
</evidence>
<comment type="caution">
    <text evidence="2">The sequence shown here is derived from an EMBL/GenBank/DDBJ whole genome shotgun (WGS) entry which is preliminary data.</text>
</comment>
<dbReference type="GO" id="GO:0016787">
    <property type="term" value="F:hydrolase activity"/>
    <property type="evidence" value="ECO:0007669"/>
    <property type="project" value="InterPro"/>
</dbReference>
<evidence type="ECO:0000313" key="2">
    <source>
        <dbReference type="EMBL" id="TWU40380.1"/>
    </source>
</evidence>